<keyword evidence="2" id="KW-1185">Reference proteome</keyword>
<dbReference type="EMBL" id="JADQDO010000016">
    <property type="protein sequence ID" value="MBF9235584.1"/>
    <property type="molecule type" value="Genomic_DNA"/>
</dbReference>
<dbReference type="Gene3D" id="2.40.10.180">
    <property type="entry name" value="Phage tail proteins"/>
    <property type="match status" value="1"/>
</dbReference>
<reference evidence="1" key="1">
    <citation type="submission" date="2020-11" db="EMBL/GenBank/DDBJ databases">
        <authorList>
            <person name="Kim M.K."/>
        </authorList>
    </citation>
    <scope>NUCLEOTIDE SEQUENCE</scope>
    <source>
        <strain evidence="1">BT350</strain>
    </source>
</reference>
<dbReference type="Proteomes" id="UP000599312">
    <property type="component" value="Unassembled WGS sequence"/>
</dbReference>
<dbReference type="InterPro" id="IPR008018">
    <property type="entry name" value="Phage_tail_attach_FII"/>
</dbReference>
<accession>A0A931BTS9</accession>
<organism evidence="1 2">
    <name type="scientific">Microvirga alba</name>
    <dbReference type="NCBI Taxonomy" id="2791025"/>
    <lineage>
        <taxon>Bacteria</taxon>
        <taxon>Pseudomonadati</taxon>
        <taxon>Pseudomonadota</taxon>
        <taxon>Alphaproteobacteria</taxon>
        <taxon>Hyphomicrobiales</taxon>
        <taxon>Methylobacteriaceae</taxon>
        <taxon>Microvirga</taxon>
    </lineage>
</organism>
<proteinExistence type="predicted"/>
<comment type="caution">
    <text evidence="1">The sequence shown here is derived from an EMBL/GenBank/DDBJ whole genome shotgun (WGS) entry which is preliminary data.</text>
</comment>
<dbReference type="SUPFAM" id="SSF69279">
    <property type="entry name" value="Phage tail proteins"/>
    <property type="match status" value="1"/>
</dbReference>
<name>A0A931BTS9_9HYPH</name>
<protein>
    <submittedName>
        <fullName evidence="1">Uncharacterized protein</fullName>
    </submittedName>
</protein>
<gene>
    <name evidence="1" type="ORF">I2H38_19665</name>
</gene>
<dbReference type="AlphaFoldDB" id="A0A931BTS9"/>
<dbReference type="Pfam" id="PF05354">
    <property type="entry name" value="Phage_attach"/>
    <property type="match status" value="1"/>
</dbReference>
<evidence type="ECO:0000313" key="2">
    <source>
        <dbReference type="Proteomes" id="UP000599312"/>
    </source>
</evidence>
<dbReference type="InterPro" id="IPR053734">
    <property type="entry name" value="Phage_Head-Tail_Connect_sf"/>
</dbReference>
<sequence length="105" mass="11562">MPKPAWDDLDAFLRDDEFATVATVRLQDGGTRTVRGIFDDPYLNAQLGEYEIDTTRPRLLCKEADVIGVKRGDLVDIDGRVYDVMTGAQPDGTGMALLEMAAQGR</sequence>
<dbReference type="GO" id="GO:0019068">
    <property type="term" value="P:virion assembly"/>
    <property type="evidence" value="ECO:0007669"/>
    <property type="project" value="InterPro"/>
</dbReference>
<dbReference type="RefSeq" id="WP_196273578.1">
    <property type="nucleotide sequence ID" value="NZ_JADQDO010000016.1"/>
</dbReference>
<evidence type="ECO:0000313" key="1">
    <source>
        <dbReference type="EMBL" id="MBF9235584.1"/>
    </source>
</evidence>